<keyword evidence="7" id="KW-0653">Protein transport</keyword>
<evidence type="ECO:0000256" key="9">
    <source>
        <dbReference type="ARBA" id="ARBA00023136"/>
    </source>
</evidence>
<dbReference type="InterPro" id="IPR003538">
    <property type="entry name" value="TonB"/>
</dbReference>
<evidence type="ECO:0000256" key="7">
    <source>
        <dbReference type="ARBA" id="ARBA00022927"/>
    </source>
</evidence>
<dbReference type="PRINTS" id="PR01374">
    <property type="entry name" value="TONBPROTEIN"/>
</dbReference>
<dbReference type="STRING" id="537970.HCAN_0257"/>
<evidence type="ECO:0000259" key="12">
    <source>
        <dbReference type="PROSITE" id="PS52015"/>
    </source>
</evidence>
<keyword evidence="5" id="KW-0997">Cell inner membrane</keyword>
<protein>
    <submittedName>
        <fullName evidence="13">TonB</fullName>
    </submittedName>
</protein>
<comment type="subcellular location">
    <subcellularLocation>
        <location evidence="1">Cell inner membrane</location>
        <topology evidence="1">Single-pass membrane protein</topology>
        <orientation evidence="1">Periplasmic side</orientation>
    </subcellularLocation>
</comment>
<dbReference type="PROSITE" id="PS52015">
    <property type="entry name" value="TONB_CTD"/>
    <property type="match status" value="1"/>
</dbReference>
<dbReference type="RefSeq" id="WP_006655903.1">
    <property type="nucleotide sequence ID" value="NZ_CM000776.2"/>
</dbReference>
<dbReference type="Gene3D" id="3.30.1150.10">
    <property type="match status" value="1"/>
</dbReference>
<evidence type="ECO:0000256" key="10">
    <source>
        <dbReference type="SAM" id="MobiDB-lite"/>
    </source>
</evidence>
<dbReference type="Proteomes" id="UP000007032">
    <property type="component" value="Chromosome"/>
</dbReference>
<dbReference type="GO" id="GO:0055085">
    <property type="term" value="P:transmembrane transport"/>
    <property type="evidence" value="ECO:0007669"/>
    <property type="project" value="InterPro"/>
</dbReference>
<comment type="similarity">
    <text evidence="2">Belongs to the TonB family.</text>
</comment>
<dbReference type="GO" id="GO:0015891">
    <property type="term" value="P:siderophore transport"/>
    <property type="evidence" value="ECO:0007669"/>
    <property type="project" value="InterPro"/>
</dbReference>
<evidence type="ECO:0000256" key="5">
    <source>
        <dbReference type="ARBA" id="ARBA00022519"/>
    </source>
</evidence>
<dbReference type="InterPro" id="IPR037682">
    <property type="entry name" value="TonB_C"/>
</dbReference>
<evidence type="ECO:0000256" key="8">
    <source>
        <dbReference type="ARBA" id="ARBA00022989"/>
    </source>
</evidence>
<evidence type="ECO:0000256" key="1">
    <source>
        <dbReference type="ARBA" id="ARBA00004383"/>
    </source>
</evidence>
<dbReference type="GO" id="GO:0015031">
    <property type="term" value="P:protein transport"/>
    <property type="evidence" value="ECO:0007669"/>
    <property type="project" value="UniProtKB-KW"/>
</dbReference>
<dbReference type="InterPro" id="IPR006260">
    <property type="entry name" value="TonB/TolA_C"/>
</dbReference>
<evidence type="ECO:0000256" key="11">
    <source>
        <dbReference type="SAM" id="Phobius"/>
    </source>
</evidence>
<dbReference type="HOGENOM" id="CLU_100168_0_0_7"/>
<accession>C5ZVS2</accession>
<dbReference type="GO" id="GO:0030288">
    <property type="term" value="C:outer membrane-bounded periplasmic space"/>
    <property type="evidence" value="ECO:0007669"/>
    <property type="project" value="InterPro"/>
</dbReference>
<dbReference type="AlphaFoldDB" id="C5ZVS2"/>
<keyword evidence="6 11" id="KW-0812">Transmembrane</keyword>
<keyword evidence="14" id="KW-1185">Reference proteome</keyword>
<dbReference type="SUPFAM" id="SSF74653">
    <property type="entry name" value="TolA/TonB C-terminal domain"/>
    <property type="match status" value="1"/>
</dbReference>
<keyword evidence="3" id="KW-0813">Transport</keyword>
<dbReference type="NCBIfam" id="TIGR01352">
    <property type="entry name" value="tonB_Cterm"/>
    <property type="match status" value="1"/>
</dbReference>
<evidence type="ECO:0000256" key="6">
    <source>
        <dbReference type="ARBA" id="ARBA00022692"/>
    </source>
</evidence>
<dbReference type="eggNOG" id="COG0810">
    <property type="taxonomic scope" value="Bacteria"/>
</dbReference>
<evidence type="ECO:0000256" key="3">
    <source>
        <dbReference type="ARBA" id="ARBA00022448"/>
    </source>
</evidence>
<reference evidence="13 14" key="1">
    <citation type="journal article" date="2009" name="J. Bacteriol.">
        <title>Genome sequence of the emerging pathogen Helicobacter canadensis.</title>
        <authorList>
            <person name="Loman N.J."/>
            <person name="Snyder L.A."/>
            <person name="Linton J.D."/>
            <person name="Langdon R."/>
            <person name="Lawson A.J."/>
            <person name="Weinstock G.M."/>
            <person name="Wren B.W."/>
            <person name="Pallen M.J."/>
        </authorList>
    </citation>
    <scope>NUCLEOTIDE SEQUENCE [LARGE SCALE GENOMIC DNA]</scope>
    <source>
        <strain evidence="13 14">MIT 98-5491</strain>
    </source>
</reference>
<keyword evidence="8 11" id="KW-1133">Transmembrane helix</keyword>
<dbReference type="Pfam" id="PF03544">
    <property type="entry name" value="TonB_C"/>
    <property type="match status" value="1"/>
</dbReference>
<keyword evidence="9 11" id="KW-0472">Membrane</keyword>
<dbReference type="PANTHER" id="PTHR33446">
    <property type="entry name" value="PROTEIN TONB-RELATED"/>
    <property type="match status" value="1"/>
</dbReference>
<evidence type="ECO:0000313" key="14">
    <source>
        <dbReference type="Proteomes" id="UP000007032"/>
    </source>
</evidence>
<evidence type="ECO:0000256" key="2">
    <source>
        <dbReference type="ARBA" id="ARBA00006555"/>
    </source>
</evidence>
<keyword evidence="4" id="KW-1003">Cell membrane</keyword>
<evidence type="ECO:0000313" key="13">
    <source>
        <dbReference type="EMBL" id="EES88976.1"/>
    </source>
</evidence>
<sequence length="239" mass="26645">MKTLASQHKLNNSTLQSFLVASGIYAIIFLSLFYGSSYFLPKDIGLQTQTMAISLTHFTQSPAVQKSAPPPMQEEIKTPQKPKVMEKPKEIKKIEPIKEKIVQNSKPISKPKPKPTTNQMAKTQPPTNTPNISNTQANQASSTLTFGKVNDPFLLSVKQAIDKNLQYPRKARMLRMTGIVMVEFKLFKNGELGNVKVIQPSKHTLLDESAIKTILSAGRDFPTPKNDVIIQIPIQYVLT</sequence>
<dbReference type="GO" id="GO:0098797">
    <property type="term" value="C:plasma membrane protein complex"/>
    <property type="evidence" value="ECO:0007669"/>
    <property type="project" value="TreeGrafter"/>
</dbReference>
<organism evidence="13 14">
    <name type="scientific">Helicobacter canadensis MIT 98-5491</name>
    <dbReference type="NCBI Taxonomy" id="537970"/>
    <lineage>
        <taxon>Bacteria</taxon>
        <taxon>Pseudomonadati</taxon>
        <taxon>Campylobacterota</taxon>
        <taxon>Epsilonproteobacteria</taxon>
        <taxon>Campylobacterales</taxon>
        <taxon>Helicobacteraceae</taxon>
        <taxon>Helicobacter</taxon>
    </lineage>
</organism>
<dbReference type="OrthoDB" id="5324668at2"/>
<proteinExistence type="inferred from homology"/>
<gene>
    <name evidence="13" type="primary">tonB</name>
    <name evidence="13" type="ORF">HCAN_0257</name>
</gene>
<dbReference type="InterPro" id="IPR051045">
    <property type="entry name" value="TonB-dependent_transducer"/>
</dbReference>
<feature type="domain" description="TonB C-terminal" evidence="12">
    <location>
        <begin position="152"/>
        <end position="239"/>
    </location>
</feature>
<feature type="transmembrane region" description="Helical" evidence="11">
    <location>
        <begin position="15"/>
        <end position="34"/>
    </location>
</feature>
<dbReference type="PANTHER" id="PTHR33446:SF2">
    <property type="entry name" value="PROTEIN TONB"/>
    <property type="match status" value="1"/>
</dbReference>
<evidence type="ECO:0000256" key="4">
    <source>
        <dbReference type="ARBA" id="ARBA00022475"/>
    </source>
</evidence>
<feature type="region of interest" description="Disordered" evidence="10">
    <location>
        <begin position="105"/>
        <end position="135"/>
    </location>
</feature>
<feature type="compositionally biased region" description="Polar residues" evidence="10">
    <location>
        <begin position="116"/>
        <end position="135"/>
    </location>
</feature>
<name>C5ZVS2_9HELI</name>
<dbReference type="GO" id="GO:0031992">
    <property type="term" value="F:energy transducer activity"/>
    <property type="evidence" value="ECO:0007669"/>
    <property type="project" value="InterPro"/>
</dbReference>
<dbReference type="EMBL" id="CM000776">
    <property type="protein sequence ID" value="EES88976.1"/>
    <property type="molecule type" value="Genomic_DNA"/>
</dbReference>